<dbReference type="PANTHER" id="PTHR28152:SF1">
    <property type="entry name" value="HYDROXYACYL-THIOESTER DEHYDRATASE TYPE 2, MITOCHONDRIAL"/>
    <property type="match status" value="1"/>
</dbReference>
<evidence type="ECO:0008006" key="3">
    <source>
        <dbReference type="Google" id="ProtNLM"/>
    </source>
</evidence>
<accession>T1X5R2</accession>
<dbReference type="AlphaFoldDB" id="T1X5R2"/>
<organism evidence="1 2">
    <name type="scientific">Variovorax paradoxus B4</name>
    <dbReference type="NCBI Taxonomy" id="1246301"/>
    <lineage>
        <taxon>Bacteria</taxon>
        <taxon>Pseudomonadati</taxon>
        <taxon>Pseudomonadota</taxon>
        <taxon>Betaproteobacteria</taxon>
        <taxon>Burkholderiales</taxon>
        <taxon>Comamonadaceae</taxon>
        <taxon>Variovorax</taxon>
    </lineage>
</organism>
<sequence length="273" mass="29669">MTELGDAITREECCNVATVRRVAAMLDLDPDDFREGAPLPRGWHFILLGADTRRSALRVDGFPGLGVPMPDLGLPRLMLGARTVAFHSDIPIGASLKRTSSVRSLRQKETTSGSMAIVTIGHELNLDGHANPAVSETQTYLLLPASKLSPGKVDRLPPVSAERITTAVADETLLFQYSALGFNSHKIHIDRAHARDVEGFPDLVVNGGLATLLLTEFLRKDLLVVPSAIRVRHLAPLYCGRTVTLAADRDGSAWHLKAFDDLNTHAVDMEVDI</sequence>
<dbReference type="HOGENOM" id="CLU_028690_3_1_4"/>
<proteinExistence type="predicted"/>
<protein>
    <recommendedName>
        <fullName evidence="3">MaoC-like domain-containing protein</fullName>
    </recommendedName>
</protein>
<dbReference type="Proteomes" id="UP000016223">
    <property type="component" value="Chromosome 1"/>
</dbReference>
<dbReference type="EMBL" id="CP003911">
    <property type="protein sequence ID" value="AGU47791.1"/>
    <property type="molecule type" value="Genomic_DNA"/>
</dbReference>
<gene>
    <name evidence="1" type="ORF">VAPA_1c06610</name>
</gene>
<dbReference type="PATRIC" id="fig|1246301.3.peg.680"/>
<dbReference type="GO" id="GO:0019171">
    <property type="term" value="F:(3R)-hydroxyacyl-[acyl-carrier-protein] dehydratase activity"/>
    <property type="evidence" value="ECO:0007669"/>
    <property type="project" value="TreeGrafter"/>
</dbReference>
<dbReference type="KEGG" id="vpd:VAPA_1c06610"/>
<name>T1X5R2_VARPD</name>
<evidence type="ECO:0000313" key="2">
    <source>
        <dbReference type="Proteomes" id="UP000016223"/>
    </source>
</evidence>
<dbReference type="SUPFAM" id="SSF54637">
    <property type="entry name" value="Thioesterase/thiol ester dehydrase-isomerase"/>
    <property type="match status" value="1"/>
</dbReference>
<dbReference type="OrthoDB" id="7183822at2"/>
<dbReference type="Gene3D" id="3.10.129.10">
    <property type="entry name" value="Hotdog Thioesterase"/>
    <property type="match status" value="1"/>
</dbReference>
<dbReference type="InterPro" id="IPR052741">
    <property type="entry name" value="Mitochondrial_HTD2"/>
</dbReference>
<evidence type="ECO:0000313" key="1">
    <source>
        <dbReference type="EMBL" id="AGU47791.1"/>
    </source>
</evidence>
<dbReference type="InterPro" id="IPR029069">
    <property type="entry name" value="HotDog_dom_sf"/>
</dbReference>
<dbReference type="PANTHER" id="PTHR28152">
    <property type="entry name" value="HYDROXYACYL-THIOESTER DEHYDRATASE TYPE 2, MITOCHONDRIAL"/>
    <property type="match status" value="1"/>
</dbReference>
<reference evidence="1 2" key="1">
    <citation type="submission" date="2012-10" db="EMBL/GenBank/DDBJ databases">
        <title>Genome sequence of Variovorax paradoxus B4.</title>
        <authorList>
            <person name="Schuldes J."/>
            <person name="Brandt U."/>
            <person name="Hiessl S."/>
            <person name="Wuebbeler J.H."/>
            <person name="Thuermer A."/>
            <person name="Steinbuechel A."/>
            <person name="Daniel R."/>
        </authorList>
    </citation>
    <scope>NUCLEOTIDE SEQUENCE [LARGE SCALE GENOMIC DNA]</scope>
    <source>
        <strain evidence="1 2">B4</strain>
    </source>
</reference>